<dbReference type="Proteomes" id="UP000307999">
    <property type="component" value="Unassembled WGS sequence"/>
</dbReference>
<organism evidence="1 2">
    <name type="scientific">Thalassotalea mangrovi</name>
    <dbReference type="NCBI Taxonomy" id="2572245"/>
    <lineage>
        <taxon>Bacteria</taxon>
        <taxon>Pseudomonadati</taxon>
        <taxon>Pseudomonadota</taxon>
        <taxon>Gammaproteobacteria</taxon>
        <taxon>Alteromonadales</taxon>
        <taxon>Colwelliaceae</taxon>
        <taxon>Thalassotalea</taxon>
    </lineage>
</organism>
<dbReference type="Pfam" id="PF11697">
    <property type="entry name" value="DUF3293"/>
    <property type="match status" value="1"/>
</dbReference>
<gene>
    <name evidence="1" type="ORF">E8M12_07320</name>
</gene>
<sequence>MTMSGRISVEMMTIYRQARYRVIIDNQDYRIELGCSGGELHQWLQQQGAHTAALITACNPYSEKLSDEQNRIAQLKLEAELDRQGYHYYHGEGRNLAGTWIEPGVFILDIERHDACCLAARYQQNALVFLRSGPVCTLAEILSA</sequence>
<protein>
    <submittedName>
        <fullName evidence="1">DUF3293 domain-containing protein</fullName>
    </submittedName>
</protein>
<reference evidence="1 2" key="1">
    <citation type="submission" date="2019-04" db="EMBL/GenBank/DDBJ databases">
        <title>Thalassotalea guangxiensis sp. nov., isolated from sediment of the coastal wetland.</title>
        <authorList>
            <person name="Zheng S."/>
            <person name="Zhang D."/>
        </authorList>
    </citation>
    <scope>NUCLEOTIDE SEQUENCE [LARGE SCALE GENOMIC DNA]</scope>
    <source>
        <strain evidence="1 2">ZS-4</strain>
    </source>
</reference>
<evidence type="ECO:0000313" key="1">
    <source>
        <dbReference type="EMBL" id="TKB45732.1"/>
    </source>
</evidence>
<evidence type="ECO:0000313" key="2">
    <source>
        <dbReference type="Proteomes" id="UP000307999"/>
    </source>
</evidence>
<dbReference type="AlphaFoldDB" id="A0A4U1B6F3"/>
<dbReference type="RefSeq" id="WP_136735439.1">
    <property type="nucleotide sequence ID" value="NZ_SWDB01000014.1"/>
</dbReference>
<dbReference type="EMBL" id="SWDB01000014">
    <property type="protein sequence ID" value="TKB45732.1"/>
    <property type="molecule type" value="Genomic_DNA"/>
</dbReference>
<accession>A0A4U1B6F3</accession>
<dbReference type="OrthoDB" id="6400497at2"/>
<proteinExistence type="predicted"/>
<comment type="caution">
    <text evidence="1">The sequence shown here is derived from an EMBL/GenBank/DDBJ whole genome shotgun (WGS) entry which is preliminary data.</text>
</comment>
<keyword evidence="2" id="KW-1185">Reference proteome</keyword>
<dbReference type="InterPro" id="IPR021710">
    <property type="entry name" value="DUF3293"/>
</dbReference>
<name>A0A4U1B6F3_9GAMM</name>